<dbReference type="EMBL" id="CP021059">
    <property type="protein sequence ID" value="ARQ07965.1"/>
    <property type="molecule type" value="Genomic_DNA"/>
</dbReference>
<protein>
    <submittedName>
        <fullName evidence="1">Uncharacterized protein</fullName>
    </submittedName>
</protein>
<evidence type="ECO:0000313" key="2">
    <source>
        <dbReference type="Proteomes" id="UP000194154"/>
    </source>
</evidence>
<dbReference type="KEGG" id="mcak:MCCS_23870"/>
<reference evidence="1 2" key="1">
    <citation type="journal article" date="2017" name="Int. J. Syst. Evol. Microbiol.">
        <title>Macrococcus canis sp. nov., a skin bacterium associated with infections in dogs.</title>
        <authorList>
            <person name="Gobeli Brawand S."/>
            <person name="Cotting K."/>
            <person name="Gomez-Sanz E."/>
            <person name="Collaud A."/>
            <person name="Thomann A."/>
            <person name="Brodard I."/>
            <person name="Rodriguez-Campos S."/>
            <person name="Strauss C."/>
            <person name="Perreten V."/>
        </authorList>
    </citation>
    <scope>NUCLEOTIDE SEQUENCE [LARGE SCALE GENOMIC DNA]</scope>
    <source>
        <strain evidence="1 2">KM45013</strain>
    </source>
</reference>
<sequence length="36" mass="4318">MKRLVQLIIKLSPILIPIVKKQLEKRAQQQNTTRKY</sequence>
<dbReference type="Proteomes" id="UP000194154">
    <property type="component" value="Chromosome"/>
</dbReference>
<accession>A0A1W7AEC7</accession>
<organism evidence="1 2">
    <name type="scientific">Macrococcoides canis</name>
    <dbReference type="NCBI Taxonomy" id="1855823"/>
    <lineage>
        <taxon>Bacteria</taxon>
        <taxon>Bacillati</taxon>
        <taxon>Bacillota</taxon>
        <taxon>Bacilli</taxon>
        <taxon>Bacillales</taxon>
        <taxon>Staphylococcaceae</taxon>
        <taxon>Macrococcoides</taxon>
    </lineage>
</organism>
<proteinExistence type="predicted"/>
<dbReference type="AlphaFoldDB" id="A0A1W7AEC7"/>
<keyword evidence="2" id="KW-1185">Reference proteome</keyword>
<name>A0A1W7AEC7_9STAP</name>
<gene>
    <name evidence="1" type="ORF">MCCS_23870</name>
</gene>
<dbReference type="STRING" id="1855823.MCCS_23870"/>
<evidence type="ECO:0000313" key="1">
    <source>
        <dbReference type="EMBL" id="ARQ07965.1"/>
    </source>
</evidence>